<dbReference type="GO" id="GO:0004853">
    <property type="term" value="F:uroporphyrinogen decarboxylase activity"/>
    <property type="evidence" value="ECO:0007669"/>
    <property type="project" value="InterPro"/>
</dbReference>
<sequence length="164" mass="18091">SYMDAVGDFVQVVVITDDQGTQKSLMISPEMFREYIKPNLKRVIDVIKAKSDANILMHCDGAILPIIGDLIEIGVNILNPVQTNVKGFDDTKALKEQFGDQITFHGAIDVQHFLPNASPEEVRSEVKKRVADLGESGGYILAPCHNIYDNTPMENIVALFESAT</sequence>
<accession>X0V486</accession>
<feature type="domain" description="Uroporphyrinogen decarboxylase (URO-D)" evidence="1">
    <location>
        <begin position="10"/>
        <end position="163"/>
    </location>
</feature>
<dbReference type="PANTHER" id="PTHR47099">
    <property type="entry name" value="METHYLCOBAMIDE:COM METHYLTRANSFERASE MTBA"/>
    <property type="match status" value="1"/>
</dbReference>
<dbReference type="AlphaFoldDB" id="X0V486"/>
<evidence type="ECO:0000313" key="2">
    <source>
        <dbReference type="EMBL" id="GAG06202.1"/>
    </source>
</evidence>
<evidence type="ECO:0000259" key="1">
    <source>
        <dbReference type="Pfam" id="PF01208"/>
    </source>
</evidence>
<name>X0V486_9ZZZZ</name>
<dbReference type="InterPro" id="IPR038071">
    <property type="entry name" value="UROD/MetE-like_sf"/>
</dbReference>
<dbReference type="Pfam" id="PF01208">
    <property type="entry name" value="URO-D"/>
    <property type="match status" value="1"/>
</dbReference>
<dbReference type="InterPro" id="IPR000257">
    <property type="entry name" value="Uroporphyrinogen_deCOase"/>
</dbReference>
<proteinExistence type="predicted"/>
<dbReference type="EMBL" id="BARS01022977">
    <property type="protein sequence ID" value="GAG06202.1"/>
    <property type="molecule type" value="Genomic_DNA"/>
</dbReference>
<organism evidence="2">
    <name type="scientific">marine sediment metagenome</name>
    <dbReference type="NCBI Taxonomy" id="412755"/>
    <lineage>
        <taxon>unclassified sequences</taxon>
        <taxon>metagenomes</taxon>
        <taxon>ecological metagenomes</taxon>
    </lineage>
</organism>
<feature type="non-terminal residue" evidence="2">
    <location>
        <position position="1"/>
    </location>
</feature>
<gene>
    <name evidence="2" type="ORF">S01H1_36653</name>
</gene>
<protein>
    <recommendedName>
        <fullName evidence="1">Uroporphyrinogen decarboxylase (URO-D) domain-containing protein</fullName>
    </recommendedName>
</protein>
<dbReference type="Gene3D" id="3.20.20.210">
    <property type="match status" value="1"/>
</dbReference>
<dbReference type="SUPFAM" id="SSF51726">
    <property type="entry name" value="UROD/MetE-like"/>
    <property type="match status" value="1"/>
</dbReference>
<dbReference type="InterPro" id="IPR052024">
    <property type="entry name" value="Methanogen_methyltrans"/>
</dbReference>
<dbReference type="GO" id="GO:0006779">
    <property type="term" value="P:porphyrin-containing compound biosynthetic process"/>
    <property type="evidence" value="ECO:0007669"/>
    <property type="project" value="InterPro"/>
</dbReference>
<reference evidence="2" key="1">
    <citation type="journal article" date="2014" name="Front. Microbiol.">
        <title>High frequency of phylogenetically diverse reductive dehalogenase-homologous genes in deep subseafloor sedimentary metagenomes.</title>
        <authorList>
            <person name="Kawai M."/>
            <person name="Futagami T."/>
            <person name="Toyoda A."/>
            <person name="Takaki Y."/>
            <person name="Nishi S."/>
            <person name="Hori S."/>
            <person name="Arai W."/>
            <person name="Tsubouchi T."/>
            <person name="Morono Y."/>
            <person name="Uchiyama I."/>
            <person name="Ito T."/>
            <person name="Fujiyama A."/>
            <person name="Inagaki F."/>
            <person name="Takami H."/>
        </authorList>
    </citation>
    <scope>NUCLEOTIDE SEQUENCE</scope>
    <source>
        <strain evidence="2">Expedition CK06-06</strain>
    </source>
</reference>
<dbReference type="PANTHER" id="PTHR47099:SF1">
    <property type="entry name" value="METHYLCOBAMIDE:COM METHYLTRANSFERASE MTBA"/>
    <property type="match status" value="1"/>
</dbReference>
<comment type="caution">
    <text evidence="2">The sequence shown here is derived from an EMBL/GenBank/DDBJ whole genome shotgun (WGS) entry which is preliminary data.</text>
</comment>